<evidence type="ECO:0000256" key="5">
    <source>
        <dbReference type="ARBA" id="ARBA00023136"/>
    </source>
</evidence>
<evidence type="ECO:0000256" key="6">
    <source>
        <dbReference type="SAM" id="Phobius"/>
    </source>
</evidence>
<dbReference type="InterPro" id="IPR050545">
    <property type="entry name" value="Mycobact_MmpL"/>
</dbReference>
<accession>A0A6G7CQT0</accession>
<dbReference type="PANTHER" id="PTHR33406">
    <property type="entry name" value="MEMBRANE PROTEIN MJ1562-RELATED"/>
    <property type="match status" value="1"/>
</dbReference>
<dbReference type="KEGG" id="vzi:G5S32_15045"/>
<feature type="transmembrane region" description="Helical" evidence="6">
    <location>
        <begin position="699"/>
        <end position="719"/>
    </location>
</feature>
<feature type="transmembrane region" description="Helical" evidence="6">
    <location>
        <begin position="307"/>
        <end position="327"/>
    </location>
</feature>
<keyword evidence="2" id="KW-1003">Cell membrane</keyword>
<dbReference type="InterPro" id="IPR004869">
    <property type="entry name" value="MMPL_dom"/>
</dbReference>
<evidence type="ECO:0000313" key="9">
    <source>
        <dbReference type="Proteomes" id="UP000503003"/>
    </source>
</evidence>
<evidence type="ECO:0000256" key="3">
    <source>
        <dbReference type="ARBA" id="ARBA00022692"/>
    </source>
</evidence>
<feature type="transmembrane region" description="Helical" evidence="6">
    <location>
        <begin position="239"/>
        <end position="259"/>
    </location>
</feature>
<feature type="transmembrane region" description="Helical" evidence="6">
    <location>
        <begin position="213"/>
        <end position="232"/>
    </location>
</feature>
<evidence type="ECO:0000313" key="8">
    <source>
        <dbReference type="EMBL" id="QIH44511.1"/>
    </source>
</evidence>
<keyword evidence="4 6" id="KW-1133">Transmembrane helix</keyword>
<feature type="transmembrane region" description="Helical" evidence="6">
    <location>
        <begin position="725"/>
        <end position="751"/>
    </location>
</feature>
<feature type="transmembrane region" description="Helical" evidence="6">
    <location>
        <begin position="599"/>
        <end position="616"/>
    </location>
</feature>
<feature type="domain" description="SSD" evidence="7">
    <location>
        <begin position="239"/>
        <end position="364"/>
    </location>
</feature>
<feature type="transmembrane region" description="Helical" evidence="6">
    <location>
        <begin position="394"/>
        <end position="412"/>
    </location>
</feature>
<dbReference type="SUPFAM" id="SSF82866">
    <property type="entry name" value="Multidrug efflux transporter AcrB transmembrane domain"/>
    <property type="match status" value="2"/>
</dbReference>
<organism evidence="8 9">
    <name type="scientific">Vibrio ziniensis</name>
    <dbReference type="NCBI Taxonomy" id="2711221"/>
    <lineage>
        <taxon>Bacteria</taxon>
        <taxon>Pseudomonadati</taxon>
        <taxon>Pseudomonadota</taxon>
        <taxon>Gammaproteobacteria</taxon>
        <taxon>Vibrionales</taxon>
        <taxon>Vibrionaceae</taxon>
        <taxon>Vibrio</taxon>
    </lineage>
</organism>
<keyword evidence="3 6" id="KW-0812">Transmembrane</keyword>
<dbReference type="PANTHER" id="PTHR33406:SF13">
    <property type="entry name" value="MEMBRANE PROTEIN YDFJ"/>
    <property type="match status" value="1"/>
</dbReference>
<evidence type="ECO:0000256" key="4">
    <source>
        <dbReference type="ARBA" id="ARBA00022989"/>
    </source>
</evidence>
<dbReference type="Pfam" id="PF03176">
    <property type="entry name" value="MMPL"/>
    <property type="match status" value="2"/>
</dbReference>
<dbReference type="InterPro" id="IPR000731">
    <property type="entry name" value="SSD"/>
</dbReference>
<dbReference type="PROSITE" id="PS50156">
    <property type="entry name" value="SSD"/>
    <property type="match status" value="2"/>
</dbReference>
<name>A0A6G7CQT0_9VIBR</name>
<reference evidence="8 9" key="1">
    <citation type="submission" date="2020-02" db="EMBL/GenBank/DDBJ databases">
        <title>A complete genome of a marine bacterium Vibrio sp. ZWAL4003 isolated from the mangrove sediment with the ability to degrade polysaccharides.</title>
        <authorList>
            <person name="Wu J."/>
            <person name="Qu W."/>
            <person name="Zeng R."/>
        </authorList>
    </citation>
    <scope>NUCLEOTIDE SEQUENCE [LARGE SCALE GENOMIC DNA]</scope>
    <source>
        <strain evidence="8 9">ZWAL4003</strain>
    </source>
</reference>
<protein>
    <submittedName>
        <fullName evidence="8">MMPL family transporter</fullName>
    </submittedName>
</protein>
<feature type="transmembrane region" description="Helical" evidence="6">
    <location>
        <begin position="623"/>
        <end position="645"/>
    </location>
</feature>
<feature type="transmembrane region" description="Helical" evidence="6">
    <location>
        <begin position="651"/>
        <end position="673"/>
    </location>
</feature>
<dbReference type="Gene3D" id="1.20.1640.10">
    <property type="entry name" value="Multidrug efflux transporter AcrB transmembrane domain"/>
    <property type="match status" value="2"/>
</dbReference>
<gene>
    <name evidence="8" type="ORF">G5S32_15045</name>
</gene>
<feature type="transmembrane region" description="Helical" evidence="6">
    <location>
        <begin position="265"/>
        <end position="287"/>
    </location>
</feature>
<evidence type="ECO:0000256" key="1">
    <source>
        <dbReference type="ARBA" id="ARBA00004651"/>
    </source>
</evidence>
<dbReference type="EMBL" id="CP049332">
    <property type="protein sequence ID" value="QIH44511.1"/>
    <property type="molecule type" value="Genomic_DNA"/>
</dbReference>
<feature type="domain" description="SSD" evidence="7">
    <location>
        <begin position="623"/>
        <end position="750"/>
    </location>
</feature>
<dbReference type="GO" id="GO:0005886">
    <property type="term" value="C:plasma membrane"/>
    <property type="evidence" value="ECO:0007669"/>
    <property type="project" value="UniProtKB-SubCell"/>
</dbReference>
<evidence type="ECO:0000256" key="2">
    <source>
        <dbReference type="ARBA" id="ARBA00022475"/>
    </source>
</evidence>
<keyword evidence="9" id="KW-1185">Reference proteome</keyword>
<dbReference type="Proteomes" id="UP000503003">
    <property type="component" value="Chromosome 2"/>
</dbReference>
<comment type="subcellular location">
    <subcellularLocation>
        <location evidence="1">Cell membrane</location>
        <topology evidence="1">Multi-pass membrane protein</topology>
    </subcellularLocation>
</comment>
<sequence>MIKFPKMVLIICIILIFSASIGLSQLTFKGEYNVFFDPSNPQLQAFEIIQSRFSKTDSMAIVIAPNSGNVFTPNTLKLIKQLTDAAWQTPYSSRVDSLTNYQHTEATEDELLVDDLVADSFEFSTENIHKVRLIALNAPETKNAIVSSNGDVSVINITVQLPNKNMTAEIVEVYDYVSQFLLEYQEKYPDVHFYKAGLVAMNYSFIASAKKDIMTLVPIMLLVIMVFLTLMLRSVFSVFATMIVVTSSVTTAIGLASWWGVAMNIASVNIPTLVLTLAVADCVHIIATMRHQMAKGESKSKAILYSLKINFVPVIITSLTTAIGFLMMNMSDSPALRSFGSLAALGVMLACLFALTLLPALLKLFPNAQLPLHNDDAPNYMDSFSAFVVAKKNLLLVGSVVIIVISAWLISLNRINDEPAKYFSEQSEFRQAADFMQTHISGMGSVSISIDSNEEHGIVEPEFLTEVDSFTEWLRAQPEVDHVTSLTDILKRLNMNMHGDDRFHYRLPENKELAAQYLLMYEMSLPYGLDLNNQINIDKSALKIQVITKNLGSDESIALEQRIYNWFNHNSTSKDPYIVQASSPFMMFAHIGATNMKSMLISLPVSLLMISVLLMLSLRSFKLGLISIIPNMVPAVIGFGMWALISAEINLALSVVASLTLGIVVDDGVHFLAKYKAARQQGYGPEEAIRYSFHHVGQALWITTVVLVAGFSVLAMSTFRLNSDMGILSSLIIFLALVIDFLFLPSLLIVFSRRDCTHVNTDSKLN</sequence>
<evidence type="ECO:0000259" key="7">
    <source>
        <dbReference type="PROSITE" id="PS50156"/>
    </source>
</evidence>
<proteinExistence type="predicted"/>
<feature type="transmembrane region" description="Helical" evidence="6">
    <location>
        <begin position="339"/>
        <end position="362"/>
    </location>
</feature>
<keyword evidence="5 6" id="KW-0472">Membrane</keyword>
<dbReference type="AlphaFoldDB" id="A0A6G7CQT0"/>